<dbReference type="PANTHER" id="PTHR30055:SF234">
    <property type="entry name" value="HTH-TYPE TRANSCRIPTIONAL REGULATOR BETI"/>
    <property type="match status" value="1"/>
</dbReference>
<evidence type="ECO:0000313" key="7">
    <source>
        <dbReference type="EMBL" id="RYV50532.1"/>
    </source>
</evidence>
<evidence type="ECO:0000256" key="3">
    <source>
        <dbReference type="ARBA" id="ARBA00023163"/>
    </source>
</evidence>
<dbReference type="Gene3D" id="1.10.357.10">
    <property type="entry name" value="Tetracycline Repressor, domain 2"/>
    <property type="match status" value="1"/>
</dbReference>
<protein>
    <submittedName>
        <fullName evidence="7">TetR/AcrR family transcriptional regulator</fullName>
    </submittedName>
</protein>
<keyword evidence="8" id="KW-1185">Reference proteome</keyword>
<evidence type="ECO:0000256" key="5">
    <source>
        <dbReference type="SAM" id="MobiDB-lite"/>
    </source>
</evidence>
<dbReference type="PANTHER" id="PTHR30055">
    <property type="entry name" value="HTH-TYPE TRANSCRIPTIONAL REGULATOR RUTR"/>
    <property type="match status" value="1"/>
</dbReference>
<dbReference type="GO" id="GO:0003700">
    <property type="term" value="F:DNA-binding transcription factor activity"/>
    <property type="evidence" value="ECO:0007669"/>
    <property type="project" value="TreeGrafter"/>
</dbReference>
<evidence type="ECO:0000256" key="2">
    <source>
        <dbReference type="ARBA" id="ARBA00023125"/>
    </source>
</evidence>
<dbReference type="Proteomes" id="UP000293764">
    <property type="component" value="Unassembled WGS sequence"/>
</dbReference>
<proteinExistence type="predicted"/>
<dbReference type="Gene3D" id="1.10.10.60">
    <property type="entry name" value="Homeodomain-like"/>
    <property type="match status" value="1"/>
</dbReference>
<keyword evidence="1" id="KW-0805">Transcription regulation</keyword>
<keyword evidence="3" id="KW-0804">Transcription</keyword>
<evidence type="ECO:0000256" key="1">
    <source>
        <dbReference type="ARBA" id="ARBA00023015"/>
    </source>
</evidence>
<dbReference type="InterPro" id="IPR001647">
    <property type="entry name" value="HTH_TetR"/>
</dbReference>
<dbReference type="InterPro" id="IPR050109">
    <property type="entry name" value="HTH-type_TetR-like_transc_reg"/>
</dbReference>
<dbReference type="RefSeq" id="WP_130103097.1">
    <property type="nucleotide sequence ID" value="NZ_SDWW01000031.1"/>
</dbReference>
<dbReference type="Pfam" id="PF00440">
    <property type="entry name" value="TetR_N"/>
    <property type="match status" value="1"/>
</dbReference>
<dbReference type="FunFam" id="1.10.10.60:FF:000141">
    <property type="entry name" value="TetR family transcriptional regulator"/>
    <property type="match status" value="1"/>
</dbReference>
<feature type="region of interest" description="Disordered" evidence="5">
    <location>
        <begin position="1"/>
        <end position="28"/>
    </location>
</feature>
<organism evidence="7 8">
    <name type="scientific">Pengzhenrongella frigida</name>
    <dbReference type="NCBI Taxonomy" id="1259133"/>
    <lineage>
        <taxon>Bacteria</taxon>
        <taxon>Bacillati</taxon>
        <taxon>Actinomycetota</taxon>
        <taxon>Actinomycetes</taxon>
        <taxon>Micrococcales</taxon>
        <taxon>Pengzhenrongella</taxon>
    </lineage>
</organism>
<dbReference type="SUPFAM" id="SSF48498">
    <property type="entry name" value="Tetracyclin repressor-like, C-terminal domain"/>
    <property type="match status" value="1"/>
</dbReference>
<dbReference type="GO" id="GO:0000976">
    <property type="term" value="F:transcription cis-regulatory region binding"/>
    <property type="evidence" value="ECO:0007669"/>
    <property type="project" value="TreeGrafter"/>
</dbReference>
<sequence length="208" mass="22181">MDLEPATATVKAAPATPERQATPERRGDTRQQIMAAAIALISDQGFSATSVEEIAAAAGVAKGSVYYNFGSKEELFTTILTEGVTRLSTALRAASAGLEGQRALEALITELLTQVHEHPDFAKLITAEIFRTGRHWQESVRLVRDDSMGAFADVVHRSRPDLDAKLVGAAVFGATLVAGLEWLVFSPERTFAELRAAVLVTTGGMLAA</sequence>
<dbReference type="AlphaFoldDB" id="A0A4Q5MXR4"/>
<feature type="compositionally biased region" description="Low complexity" evidence="5">
    <location>
        <begin position="1"/>
        <end position="17"/>
    </location>
</feature>
<evidence type="ECO:0000259" key="6">
    <source>
        <dbReference type="PROSITE" id="PS50977"/>
    </source>
</evidence>
<feature type="DNA-binding region" description="H-T-H motif" evidence="4">
    <location>
        <begin position="50"/>
        <end position="69"/>
    </location>
</feature>
<dbReference type="PROSITE" id="PS50977">
    <property type="entry name" value="HTH_TETR_2"/>
    <property type="match status" value="1"/>
</dbReference>
<dbReference type="PRINTS" id="PR00455">
    <property type="entry name" value="HTHTETR"/>
</dbReference>
<accession>A0A4Q5MXR4</accession>
<dbReference type="GO" id="GO:0045892">
    <property type="term" value="P:negative regulation of DNA-templated transcription"/>
    <property type="evidence" value="ECO:0007669"/>
    <property type="project" value="UniProtKB-ARBA"/>
</dbReference>
<dbReference type="InterPro" id="IPR009057">
    <property type="entry name" value="Homeodomain-like_sf"/>
</dbReference>
<gene>
    <name evidence="7" type="ORF">EUA98_12880</name>
</gene>
<comment type="caution">
    <text evidence="7">The sequence shown here is derived from an EMBL/GenBank/DDBJ whole genome shotgun (WGS) entry which is preliminary data.</text>
</comment>
<name>A0A4Q5MXR4_9MICO</name>
<dbReference type="OrthoDB" id="3172830at2"/>
<feature type="domain" description="HTH tetR-type" evidence="6">
    <location>
        <begin position="27"/>
        <end position="87"/>
    </location>
</feature>
<keyword evidence="2 4" id="KW-0238">DNA-binding</keyword>
<dbReference type="EMBL" id="SDWW01000031">
    <property type="protein sequence ID" value="RYV50532.1"/>
    <property type="molecule type" value="Genomic_DNA"/>
</dbReference>
<evidence type="ECO:0000256" key="4">
    <source>
        <dbReference type="PROSITE-ProRule" id="PRU00335"/>
    </source>
</evidence>
<dbReference type="SUPFAM" id="SSF46689">
    <property type="entry name" value="Homeodomain-like"/>
    <property type="match status" value="1"/>
</dbReference>
<evidence type="ECO:0000313" key="8">
    <source>
        <dbReference type="Proteomes" id="UP000293764"/>
    </source>
</evidence>
<dbReference type="InterPro" id="IPR036271">
    <property type="entry name" value="Tet_transcr_reg_TetR-rel_C_sf"/>
</dbReference>
<reference evidence="7 8" key="1">
    <citation type="submission" date="2019-01" db="EMBL/GenBank/DDBJ databases">
        <title>Novel species of Cellulomonas.</title>
        <authorList>
            <person name="Liu Q."/>
            <person name="Xin Y.-H."/>
        </authorList>
    </citation>
    <scope>NUCLEOTIDE SEQUENCE [LARGE SCALE GENOMIC DNA]</scope>
    <source>
        <strain evidence="7 8">HLT2-17</strain>
    </source>
</reference>